<protein>
    <submittedName>
        <fullName evidence="1">SJCHGC04714 protein</fullName>
    </submittedName>
</protein>
<dbReference type="EMBL" id="AY809143">
    <property type="protein sequence ID" value="AAX25032.2"/>
    <property type="molecule type" value="mRNA"/>
</dbReference>
<sequence length="187" mass="20866">MFSFSKKILGEIAPFCSSRLAKKKPENSVITTQTFLQINSIISTETWQTLFRINPQGVFRGSLVSPLNHMVKCTQLDLRNNCNEGHQAGHLVNVLSYGQSSNDMPTNTSQCCRHLGETTESVGSFLAHSQPYKETLEQSAFKIWGISCLKFHLGFACSISSVALTDNIFTDLEMSECFLSKAVNYMH</sequence>
<dbReference type="AlphaFoldDB" id="Q5C5P2"/>
<accession>Q5C5P2</accession>
<name>Q5C5P2_SCHJA</name>
<proteinExistence type="evidence at transcript level"/>
<evidence type="ECO:0000313" key="1">
    <source>
        <dbReference type="EMBL" id="AAX25032.2"/>
    </source>
</evidence>
<feature type="non-terminal residue" evidence="1">
    <location>
        <position position="187"/>
    </location>
</feature>
<reference evidence="1" key="1">
    <citation type="journal article" date="2006" name="PLoS Pathog.">
        <title>New perspectives on host-parasite interplay by comparative transcriptomic and proteomic analyses of Schistosoma japonicum.</title>
        <authorList>
            <person name="Liu F."/>
            <person name="Lu J."/>
            <person name="Hu W."/>
            <person name="Wang S.Y."/>
            <person name="Cui S.J."/>
            <person name="Chi M."/>
            <person name="Yan Q."/>
            <person name="Wang X.R."/>
            <person name="Song H.D."/>
            <person name="Xu X.N."/>
            <person name="Wang J.J."/>
            <person name="Zhang X.L."/>
            <person name="Zhang X."/>
            <person name="Wang Z.Q."/>
            <person name="Xue C.L."/>
            <person name="Brindley P.J."/>
            <person name="McManus D.P."/>
            <person name="Yang P.Y."/>
            <person name="Feng Z."/>
            <person name="Chen Z."/>
            <person name="Han Z.G."/>
        </authorList>
    </citation>
    <scope>NUCLEOTIDE SEQUENCE</scope>
</reference>
<organism evidence="1">
    <name type="scientific">Schistosoma japonicum</name>
    <name type="common">Blood fluke</name>
    <dbReference type="NCBI Taxonomy" id="6182"/>
    <lineage>
        <taxon>Eukaryota</taxon>
        <taxon>Metazoa</taxon>
        <taxon>Spiralia</taxon>
        <taxon>Lophotrochozoa</taxon>
        <taxon>Platyhelminthes</taxon>
        <taxon>Trematoda</taxon>
        <taxon>Digenea</taxon>
        <taxon>Strigeidida</taxon>
        <taxon>Schistosomatoidea</taxon>
        <taxon>Schistosomatidae</taxon>
        <taxon>Schistosoma</taxon>
    </lineage>
</organism>